<evidence type="ECO:0000256" key="1">
    <source>
        <dbReference type="ARBA" id="ARBA00001931"/>
    </source>
</evidence>
<dbReference type="Gene3D" id="1.10.760.10">
    <property type="entry name" value="Cytochrome c-like domain"/>
    <property type="match status" value="1"/>
</dbReference>
<accession>A0A372ILH9</accession>
<keyword evidence="7 8" id="KW-0408">Iron</keyword>
<feature type="compositionally biased region" description="Polar residues" evidence="9">
    <location>
        <begin position="429"/>
        <end position="439"/>
    </location>
</feature>
<dbReference type="SUPFAM" id="SSF46626">
    <property type="entry name" value="Cytochrome c"/>
    <property type="match status" value="1"/>
</dbReference>
<dbReference type="InterPro" id="IPR011047">
    <property type="entry name" value="Quinoprotein_ADH-like_sf"/>
</dbReference>
<keyword evidence="13" id="KW-1185">Reference proteome</keyword>
<dbReference type="SMART" id="SM00564">
    <property type="entry name" value="PQQ"/>
    <property type="match status" value="4"/>
</dbReference>
<evidence type="ECO:0000256" key="7">
    <source>
        <dbReference type="ARBA" id="ARBA00023004"/>
    </source>
</evidence>
<dbReference type="Gene3D" id="2.140.10.10">
    <property type="entry name" value="Quinoprotein alcohol dehydrogenase-like superfamily"/>
    <property type="match status" value="2"/>
</dbReference>
<dbReference type="InterPro" id="IPR002372">
    <property type="entry name" value="PQQ_rpt_dom"/>
</dbReference>
<evidence type="ECO:0000256" key="3">
    <source>
        <dbReference type="ARBA" id="ARBA00022617"/>
    </source>
</evidence>
<dbReference type="AlphaFoldDB" id="A0A372ILH9"/>
<dbReference type="Pfam" id="PF01011">
    <property type="entry name" value="PQQ"/>
    <property type="match status" value="2"/>
</dbReference>
<dbReference type="InterPro" id="IPR018391">
    <property type="entry name" value="PQQ_b-propeller_rpt"/>
</dbReference>
<dbReference type="EMBL" id="QVQT01000005">
    <property type="protein sequence ID" value="RFU15725.1"/>
    <property type="molecule type" value="Genomic_DNA"/>
</dbReference>
<evidence type="ECO:0000256" key="10">
    <source>
        <dbReference type="SAM" id="SignalP"/>
    </source>
</evidence>
<evidence type="ECO:0000256" key="6">
    <source>
        <dbReference type="ARBA" id="ARBA00023002"/>
    </source>
</evidence>
<evidence type="ECO:0000256" key="4">
    <source>
        <dbReference type="ARBA" id="ARBA00022723"/>
    </source>
</evidence>
<dbReference type="InterPro" id="IPR009056">
    <property type="entry name" value="Cyt_c-like_dom"/>
</dbReference>
<dbReference type="PROSITE" id="PS51007">
    <property type="entry name" value="CYTC"/>
    <property type="match status" value="1"/>
</dbReference>
<organism evidence="12 13">
    <name type="scientific">Paracidobacterium acidisoli</name>
    <dbReference type="NCBI Taxonomy" id="2303751"/>
    <lineage>
        <taxon>Bacteria</taxon>
        <taxon>Pseudomonadati</taxon>
        <taxon>Acidobacteriota</taxon>
        <taxon>Terriglobia</taxon>
        <taxon>Terriglobales</taxon>
        <taxon>Acidobacteriaceae</taxon>
        <taxon>Paracidobacterium</taxon>
    </lineage>
</organism>
<gene>
    <name evidence="12" type="ORF">D0Y96_14840</name>
</gene>
<comment type="caution">
    <text evidence="12">The sequence shown here is derived from an EMBL/GenBank/DDBJ whole genome shotgun (WGS) entry which is preliminary data.</text>
</comment>
<keyword evidence="5 10" id="KW-0732">Signal</keyword>
<evidence type="ECO:0000313" key="13">
    <source>
        <dbReference type="Proteomes" id="UP000264702"/>
    </source>
</evidence>
<dbReference type="InterPro" id="IPR036909">
    <property type="entry name" value="Cyt_c-like_dom_sf"/>
</dbReference>
<dbReference type="GO" id="GO:0020037">
    <property type="term" value="F:heme binding"/>
    <property type="evidence" value="ECO:0007669"/>
    <property type="project" value="InterPro"/>
</dbReference>
<dbReference type="Proteomes" id="UP000264702">
    <property type="component" value="Unassembled WGS sequence"/>
</dbReference>
<feature type="region of interest" description="Disordered" evidence="9">
    <location>
        <begin position="429"/>
        <end position="455"/>
    </location>
</feature>
<keyword evidence="3 8" id="KW-0349">Heme</keyword>
<dbReference type="PANTHER" id="PTHR32303">
    <property type="entry name" value="QUINOPROTEIN ALCOHOL DEHYDROGENASE (CYTOCHROME C)"/>
    <property type="match status" value="1"/>
</dbReference>
<evidence type="ECO:0000256" key="2">
    <source>
        <dbReference type="ARBA" id="ARBA00008156"/>
    </source>
</evidence>
<protein>
    <submittedName>
        <fullName evidence="12">Pyrroloquinoline quinone-dependent dehydrogenase</fullName>
    </submittedName>
</protein>
<evidence type="ECO:0000256" key="9">
    <source>
        <dbReference type="SAM" id="MobiDB-lite"/>
    </source>
</evidence>
<evidence type="ECO:0000259" key="11">
    <source>
        <dbReference type="PROSITE" id="PS51007"/>
    </source>
</evidence>
<evidence type="ECO:0000256" key="5">
    <source>
        <dbReference type="ARBA" id="ARBA00022729"/>
    </source>
</evidence>
<proteinExistence type="inferred from homology"/>
<keyword evidence="6" id="KW-0560">Oxidoreductase</keyword>
<dbReference type="Pfam" id="PF13442">
    <property type="entry name" value="Cytochrome_CBB3"/>
    <property type="match status" value="1"/>
</dbReference>
<dbReference type="GO" id="GO:0016491">
    <property type="term" value="F:oxidoreductase activity"/>
    <property type="evidence" value="ECO:0007669"/>
    <property type="project" value="UniProtKB-KW"/>
</dbReference>
<reference evidence="12 13" key="1">
    <citation type="submission" date="2018-08" db="EMBL/GenBank/DDBJ databases">
        <title>Acidipila sp. 4G-K13, an acidobacterium isolated from forest soil.</title>
        <authorList>
            <person name="Gao Z.-H."/>
            <person name="Qiu L.-H."/>
        </authorList>
    </citation>
    <scope>NUCLEOTIDE SEQUENCE [LARGE SCALE GENOMIC DNA]</scope>
    <source>
        <strain evidence="12 13">4G-K13</strain>
    </source>
</reference>
<feature type="chain" id="PRO_5017036067" evidence="10">
    <location>
        <begin position="40"/>
        <end position="775"/>
    </location>
</feature>
<sequence>MRNSPSMKAPVLNRRFHRISLMLRLVSCVAMIAASISTAAGQNDHRTWKEYGGGPDNSKFVDLNQITKANVNKLTVAWEYPTRDAEPYLFNPIVVGNVMYVLARGNSLVALDATTGREIWIHAHLPGIGTRGISFWESKDHKDQRLIFQINHYIEEIDARTGKSILTFGDRGLVDLREGLSRAPETVTRIRSNTPGRVFENLIIMGSATGESYMSPPGDLRAYNVITGKMAWVFHTIPHPGEPGYETWPKDAWKYIGGTNTWGEITLDEKSGILYFPTGSPTYDMYGADRTGKNLYGDCLLAINARTGTLIWYFQDIHHDLWDYDLTSAPQLISIRHNGKEIQAVAQAGKDGFLYVFDRYTGKPVWPIEERLVPQSDVPGEHSWPTQPFPTAPPPFARQTLTANDIDPYLMTPEERAIWKKRVAGDNNQGLFTPPSATKETVEMPGARGGSNWGTTAANPDKGLVYVLTQDWPSFIPKVAERSLPRAGGQYGASATGKQIFTENCQSCHGTNRQGSAVAPALTDLFLKLNLDDFEQILKSGKGEMPAFSGLSSSNAEALYSWLVNPDNQHPQRPGASAAAISLDGPVVASGGAPGGLSTAGNPNAEAQKYGGNFAGPPYPKGVTAPPRMYSDYGLDFPYVVSPPWSSIVAYDLNSGTIKWKEPLGDDQVAAREGAKDSGVEEGGERRGIIVTSTGLLFVNCKDGKVRAFDAETGKVLWTTDLTTGTEGIPAMYEVNGREYLVVPASSPLKLGLGPNGAQTNPGTKQGYMVFALPN</sequence>
<feature type="signal peptide" evidence="10">
    <location>
        <begin position="1"/>
        <end position="39"/>
    </location>
</feature>
<name>A0A372ILH9_9BACT</name>
<comment type="cofactor">
    <cofactor evidence="1">
        <name>pyrroloquinoline quinone</name>
        <dbReference type="ChEBI" id="CHEBI:58442"/>
    </cofactor>
</comment>
<feature type="domain" description="Cytochrome c" evidence="11">
    <location>
        <begin position="492"/>
        <end position="568"/>
    </location>
</feature>
<dbReference type="SUPFAM" id="SSF50998">
    <property type="entry name" value="Quinoprotein alcohol dehydrogenase-like"/>
    <property type="match status" value="1"/>
</dbReference>
<dbReference type="GO" id="GO:0046872">
    <property type="term" value="F:metal ion binding"/>
    <property type="evidence" value="ECO:0007669"/>
    <property type="project" value="UniProtKB-KW"/>
</dbReference>
<evidence type="ECO:0000313" key="12">
    <source>
        <dbReference type="EMBL" id="RFU15725.1"/>
    </source>
</evidence>
<evidence type="ECO:0000256" key="8">
    <source>
        <dbReference type="PROSITE-ProRule" id="PRU00433"/>
    </source>
</evidence>
<comment type="similarity">
    <text evidence="2">Belongs to the bacterial PQQ dehydrogenase family.</text>
</comment>
<dbReference type="GO" id="GO:0009055">
    <property type="term" value="F:electron transfer activity"/>
    <property type="evidence" value="ECO:0007669"/>
    <property type="project" value="InterPro"/>
</dbReference>
<keyword evidence="4 8" id="KW-0479">Metal-binding</keyword>